<dbReference type="GeneID" id="14874505"/>
<organism evidence="1 2">
    <name type="scientific">Cavenderia fasciculata</name>
    <name type="common">Slime mold</name>
    <name type="synonym">Dictyostelium fasciculatum</name>
    <dbReference type="NCBI Taxonomy" id="261658"/>
    <lineage>
        <taxon>Eukaryota</taxon>
        <taxon>Amoebozoa</taxon>
        <taxon>Evosea</taxon>
        <taxon>Eumycetozoa</taxon>
        <taxon>Dictyostelia</taxon>
        <taxon>Acytosteliales</taxon>
        <taxon>Cavenderiaceae</taxon>
        <taxon>Cavenderia</taxon>
    </lineage>
</organism>
<dbReference type="Proteomes" id="UP000007797">
    <property type="component" value="Unassembled WGS sequence"/>
</dbReference>
<keyword evidence="2" id="KW-1185">Reference proteome</keyword>
<dbReference type="AlphaFoldDB" id="F4PPX4"/>
<accession>F4PPX4</accession>
<dbReference type="RefSeq" id="XP_004360288.1">
    <property type="nucleotide sequence ID" value="XM_004360231.1"/>
</dbReference>
<proteinExistence type="predicted"/>
<reference evidence="2" key="1">
    <citation type="journal article" date="2011" name="Genome Res.">
        <title>Phylogeny-wide analysis of social amoeba genomes highlights ancient origins for complex intercellular communication.</title>
        <authorList>
            <person name="Heidel A.J."/>
            <person name="Lawal H.M."/>
            <person name="Felder M."/>
            <person name="Schilde C."/>
            <person name="Helps N.R."/>
            <person name="Tunggal B."/>
            <person name="Rivero F."/>
            <person name="John U."/>
            <person name="Schleicher M."/>
            <person name="Eichinger L."/>
            <person name="Platzer M."/>
            <person name="Noegel A.A."/>
            <person name="Schaap P."/>
            <person name="Gloeckner G."/>
        </authorList>
    </citation>
    <scope>NUCLEOTIDE SEQUENCE [LARGE SCALE GENOMIC DNA]</scope>
    <source>
        <strain evidence="2">SH3</strain>
    </source>
</reference>
<evidence type="ECO:0000313" key="1">
    <source>
        <dbReference type="EMBL" id="EGG22437.1"/>
    </source>
</evidence>
<gene>
    <name evidence="1" type="ORF">DFA_04559</name>
</gene>
<sequence length="427" mass="50179">MQRLLNFIFVFNFWIFNFKDNSTTFDNTVLPSTIAKSIIDLVLWSNRLYDRSLIILALRLCRVSKTWLKITSSVFVQYYTARLQSTRGVNYIIEALHKNIQSPFCLLHHCALHKVELVFGYDYQQVLHNLDKQLTIYAESSYEYRQALGPRNQQLLTQYQQCTQHPDHYDWSVLKYQLEHPTPIQTPMQPQVIPRHVYDKGTPKQDRFKQSHISWEYCKLTLPNLEVLKMQAKSPIENPCPALTDYLLSRDENIQYVASINLRLEMLPLIERLFYYLDLVLPQSYSNNSTIFPLIKYHPSLLVLTIRNHNCHKTSDNLYQHIPFATFQKFEQLESLTVGAGYKQQSKDIELLCQGISQIKSLTSLDLSLQGYDQNWNPSYTPMIKQLVNLKRFKTGIDDSRGSGYDQWITTHFNIQTIEYKLILTKK</sequence>
<evidence type="ECO:0000313" key="2">
    <source>
        <dbReference type="Proteomes" id="UP000007797"/>
    </source>
</evidence>
<dbReference type="EMBL" id="GL883009">
    <property type="protein sequence ID" value="EGG22437.1"/>
    <property type="molecule type" value="Genomic_DNA"/>
</dbReference>
<name>F4PPX4_CACFS</name>
<dbReference type="KEGG" id="dfa:DFA_04559"/>
<protein>
    <submittedName>
        <fullName evidence="1">Uncharacterized protein</fullName>
    </submittedName>
</protein>